<protein>
    <submittedName>
        <fullName evidence="1">Uncharacterized protein</fullName>
    </submittedName>
</protein>
<evidence type="ECO:0000313" key="1">
    <source>
        <dbReference type="EMBL" id="KAF8680150.1"/>
    </source>
</evidence>
<dbReference type="Proteomes" id="UP000650582">
    <property type="component" value="Unassembled WGS sequence"/>
</dbReference>
<dbReference type="AlphaFoldDB" id="A0A8H7HBH7"/>
<evidence type="ECO:0000313" key="2">
    <source>
        <dbReference type="EMBL" id="KAF8761904.1"/>
    </source>
</evidence>
<gene>
    <name evidence="2" type="ORF">RHS01_01020</name>
    <name evidence="1" type="ORF">RHS04_04631</name>
</gene>
<reference evidence="1" key="1">
    <citation type="submission" date="2020-09" db="EMBL/GenBank/DDBJ databases">
        <title>Comparative genome analyses of four rice-infecting Rhizoctonia solani isolates reveal extensive enrichment of homogalacturonan modification genes.</title>
        <authorList>
            <person name="Lee D.-Y."/>
            <person name="Jeon J."/>
            <person name="Kim K.-T."/>
            <person name="Cheong K."/>
            <person name="Song H."/>
            <person name="Choi G."/>
            <person name="Ko J."/>
            <person name="Opiyo S.O."/>
            <person name="Zuo S."/>
            <person name="Madhav S."/>
            <person name="Lee Y.-H."/>
            <person name="Wang G.-L."/>
        </authorList>
    </citation>
    <scope>NUCLEOTIDE SEQUENCE</scope>
    <source>
        <strain evidence="2">AG1-IA B2</strain>
        <strain evidence="1">AG1-IA YN-7</strain>
    </source>
</reference>
<organism evidence="1 3">
    <name type="scientific">Rhizoctonia solani</name>
    <dbReference type="NCBI Taxonomy" id="456999"/>
    <lineage>
        <taxon>Eukaryota</taxon>
        <taxon>Fungi</taxon>
        <taxon>Dikarya</taxon>
        <taxon>Basidiomycota</taxon>
        <taxon>Agaricomycotina</taxon>
        <taxon>Agaricomycetes</taxon>
        <taxon>Cantharellales</taxon>
        <taxon>Ceratobasidiaceae</taxon>
        <taxon>Rhizoctonia</taxon>
    </lineage>
</organism>
<evidence type="ECO:0000313" key="3">
    <source>
        <dbReference type="Proteomes" id="UP000650582"/>
    </source>
</evidence>
<comment type="caution">
    <text evidence="1">The sequence shown here is derived from an EMBL/GenBank/DDBJ whole genome shotgun (WGS) entry which is preliminary data.</text>
</comment>
<proteinExistence type="predicted"/>
<dbReference type="EMBL" id="JACYCC010000037">
    <property type="protein sequence ID" value="KAF8680150.1"/>
    <property type="molecule type" value="Genomic_DNA"/>
</dbReference>
<dbReference type="Proteomes" id="UP000614334">
    <property type="component" value="Unassembled WGS sequence"/>
</dbReference>
<dbReference type="EMBL" id="JACYCF010000001">
    <property type="protein sequence ID" value="KAF8761904.1"/>
    <property type="molecule type" value="Genomic_DNA"/>
</dbReference>
<sequence length="106" mass="12069">MKALPPENLPQNVQTKRLWSSLLENTNPDRVQDAYTDAGQRVMPIITNLEPLMLAIWHMAQWSLDLNFHAKSQRRLAMAFVAEEGGKLGPVRTVEGDLTLKKCTRR</sequence>
<name>A0A8H7HBH7_9AGAM</name>
<accession>A0A8H7HBH7</accession>